<evidence type="ECO:0000313" key="3">
    <source>
        <dbReference type="Proteomes" id="UP000013840"/>
    </source>
</evidence>
<dbReference type="RefSeq" id="WP_010771726.1">
    <property type="nucleotide sequence ID" value="NZ_KB946333.1"/>
</dbReference>
<gene>
    <name evidence="2" type="ORF">UC7_01599</name>
</gene>
<accession>R3WEB5</accession>
<dbReference type="EMBL" id="AJAU01000017">
    <property type="protein sequence ID" value="EOL45802.1"/>
    <property type="molecule type" value="Genomic_DNA"/>
</dbReference>
<sequence>MTKRNGTMSRRLADYLNNMGGVADGKNKVENQEEKTQTGTKSN</sequence>
<dbReference type="Proteomes" id="UP000013840">
    <property type="component" value="Unassembled WGS sequence"/>
</dbReference>
<protein>
    <submittedName>
        <fullName evidence="2">Uncharacterized protein</fullName>
    </submittedName>
</protein>
<comment type="caution">
    <text evidence="2">The sequence shown here is derived from an EMBL/GenBank/DDBJ whole genome shotgun (WGS) entry which is preliminary data.</text>
</comment>
<dbReference type="PATRIC" id="fig|1158612.3.peg.1585"/>
<evidence type="ECO:0000256" key="1">
    <source>
        <dbReference type="SAM" id="MobiDB-lite"/>
    </source>
</evidence>
<evidence type="ECO:0000313" key="2">
    <source>
        <dbReference type="EMBL" id="EOL45802.1"/>
    </source>
</evidence>
<proteinExistence type="predicted"/>
<name>R3WEB5_9ENTE</name>
<dbReference type="AlphaFoldDB" id="R3WEB5"/>
<feature type="compositionally biased region" description="Basic and acidic residues" evidence="1">
    <location>
        <begin position="25"/>
        <end position="36"/>
    </location>
</feature>
<reference evidence="2 3" key="1">
    <citation type="submission" date="2013-02" db="EMBL/GenBank/DDBJ databases">
        <title>The Genome Sequence of Enterococcus caccae BAA-1240.</title>
        <authorList>
            <consortium name="The Broad Institute Genome Sequencing Platform"/>
            <consortium name="The Broad Institute Genome Sequencing Center for Infectious Disease"/>
            <person name="Earl A.M."/>
            <person name="Gilmore M.S."/>
            <person name="Lebreton F."/>
            <person name="Walker B."/>
            <person name="Young S.K."/>
            <person name="Zeng Q."/>
            <person name="Gargeya S."/>
            <person name="Fitzgerald M."/>
            <person name="Haas B."/>
            <person name="Abouelleil A."/>
            <person name="Alvarado L."/>
            <person name="Arachchi H.M."/>
            <person name="Berlin A.M."/>
            <person name="Chapman S.B."/>
            <person name="Dewar J."/>
            <person name="Goldberg J."/>
            <person name="Griggs A."/>
            <person name="Gujja S."/>
            <person name="Hansen M."/>
            <person name="Howarth C."/>
            <person name="Imamovic A."/>
            <person name="Larimer J."/>
            <person name="McCowan C."/>
            <person name="Murphy C."/>
            <person name="Neiman D."/>
            <person name="Pearson M."/>
            <person name="Priest M."/>
            <person name="Roberts A."/>
            <person name="Saif S."/>
            <person name="Shea T."/>
            <person name="Sisk P."/>
            <person name="Sykes S."/>
            <person name="Wortman J."/>
            <person name="Nusbaum C."/>
            <person name="Birren B."/>
        </authorList>
    </citation>
    <scope>NUCLEOTIDE SEQUENCE [LARGE SCALE GENOMIC DNA]</scope>
    <source>
        <strain evidence="2 3">ATCC BAA-1240</strain>
    </source>
</reference>
<feature type="region of interest" description="Disordered" evidence="1">
    <location>
        <begin position="1"/>
        <end position="43"/>
    </location>
</feature>
<organism evidence="2 3">
    <name type="scientific">Enterococcus caccae ATCC BAA-1240</name>
    <dbReference type="NCBI Taxonomy" id="1158612"/>
    <lineage>
        <taxon>Bacteria</taxon>
        <taxon>Bacillati</taxon>
        <taxon>Bacillota</taxon>
        <taxon>Bacilli</taxon>
        <taxon>Lactobacillales</taxon>
        <taxon>Enterococcaceae</taxon>
        <taxon>Enterococcus</taxon>
    </lineage>
</organism>
<keyword evidence="3" id="KW-1185">Reference proteome</keyword>